<dbReference type="RefSeq" id="WP_061122551.1">
    <property type="nucleotide sequence ID" value="NZ_FCOF02000002.1"/>
</dbReference>
<dbReference type="EMBL" id="FCOF02000002">
    <property type="protein sequence ID" value="SAK43386.1"/>
    <property type="molecule type" value="Genomic_DNA"/>
</dbReference>
<accession>A0A157ZCX6</accession>
<keyword evidence="1" id="KW-0812">Transmembrane</keyword>
<keyword evidence="3" id="KW-1185">Reference proteome</keyword>
<evidence type="ECO:0000313" key="2">
    <source>
        <dbReference type="EMBL" id="SAK43386.1"/>
    </source>
</evidence>
<name>A0A157ZCX6_9BURK</name>
<protein>
    <submittedName>
        <fullName evidence="2">Uncharacterized protein</fullName>
    </submittedName>
</protein>
<feature type="transmembrane region" description="Helical" evidence="1">
    <location>
        <begin position="20"/>
        <end position="49"/>
    </location>
</feature>
<dbReference type="AlphaFoldDB" id="A0A157ZCX6"/>
<keyword evidence="1" id="KW-1133">Transmembrane helix</keyword>
<organism evidence="2 3">
    <name type="scientific">Caballeronia catudaia</name>
    <dbReference type="NCBI Taxonomy" id="1777136"/>
    <lineage>
        <taxon>Bacteria</taxon>
        <taxon>Pseudomonadati</taxon>
        <taxon>Pseudomonadota</taxon>
        <taxon>Betaproteobacteria</taxon>
        <taxon>Burkholderiales</taxon>
        <taxon>Burkholderiaceae</taxon>
        <taxon>Caballeronia</taxon>
    </lineage>
</organism>
<reference evidence="2" key="1">
    <citation type="submission" date="2016-01" db="EMBL/GenBank/DDBJ databases">
        <authorList>
            <person name="Peeters C."/>
        </authorList>
    </citation>
    <scope>NUCLEOTIDE SEQUENCE [LARGE SCALE GENOMIC DNA]</scope>
    <source>
        <strain evidence="2">LMG 29318</strain>
    </source>
</reference>
<evidence type="ECO:0000256" key="1">
    <source>
        <dbReference type="SAM" id="Phobius"/>
    </source>
</evidence>
<gene>
    <name evidence="2" type="ORF">AWB75_00546</name>
</gene>
<proteinExistence type="predicted"/>
<comment type="caution">
    <text evidence="2">The sequence shown here is derived from an EMBL/GenBank/DDBJ whole genome shotgun (WGS) entry which is preliminary data.</text>
</comment>
<evidence type="ECO:0000313" key="3">
    <source>
        <dbReference type="Proteomes" id="UP000054870"/>
    </source>
</evidence>
<keyword evidence="1" id="KW-0472">Membrane</keyword>
<sequence>MSKSDLSLRAAPAKPKLWPYALWGTVSLLLADFVWPSALAGAIVVVAGFDKHLKYKKRKAEADRSLSEANAMFETVAALELTPRLKLLGQ</sequence>
<dbReference type="Proteomes" id="UP000054870">
    <property type="component" value="Unassembled WGS sequence"/>
</dbReference>
<dbReference type="OrthoDB" id="5450120at2"/>